<sequence>MNRSDSLKCAFCEKVVYFNEEVKCLSKIYHKSCIKCAYSHQNRHLECHSKLFGIKGVGFGAGAGSLSMN</sequence>
<accession>A0A6P7TZ09</accession>
<evidence type="ECO:0000313" key="1">
    <source>
        <dbReference type="Proteomes" id="UP000515154"/>
    </source>
</evidence>
<organism evidence="1 2">
    <name type="scientific">Octopus sinensis</name>
    <name type="common">East Asian common octopus</name>
    <dbReference type="NCBI Taxonomy" id="2607531"/>
    <lineage>
        <taxon>Eukaryota</taxon>
        <taxon>Metazoa</taxon>
        <taxon>Spiralia</taxon>
        <taxon>Lophotrochozoa</taxon>
        <taxon>Mollusca</taxon>
        <taxon>Cephalopoda</taxon>
        <taxon>Coleoidea</taxon>
        <taxon>Octopodiformes</taxon>
        <taxon>Octopoda</taxon>
        <taxon>Incirrata</taxon>
        <taxon>Octopodidae</taxon>
        <taxon>Octopus</taxon>
    </lineage>
</organism>
<keyword evidence="1" id="KW-1185">Reference proteome</keyword>
<dbReference type="AlphaFoldDB" id="A0A6P7TZ09"/>
<name>A0A6P7TZ09_9MOLL</name>
<dbReference type="Proteomes" id="UP000515154">
    <property type="component" value="Unplaced"/>
</dbReference>
<proteinExistence type="predicted"/>
<dbReference type="Gene3D" id="2.10.110.10">
    <property type="entry name" value="Cysteine Rich Protein"/>
    <property type="match status" value="1"/>
</dbReference>
<dbReference type="RefSeq" id="XP_029655160.1">
    <property type="nucleotide sequence ID" value="XM_029799300.1"/>
</dbReference>
<reference evidence="2" key="1">
    <citation type="submission" date="2025-08" db="UniProtKB">
        <authorList>
            <consortium name="RefSeq"/>
        </authorList>
    </citation>
    <scope>IDENTIFICATION</scope>
</reference>
<protein>
    <submittedName>
        <fullName evidence="2">Cysteine and glycine-rich protein 1-like</fullName>
    </submittedName>
</protein>
<evidence type="ECO:0000313" key="2">
    <source>
        <dbReference type="RefSeq" id="XP_029655160.1"/>
    </source>
</evidence>
<dbReference type="KEGG" id="osn:115228823"/>
<dbReference type="SUPFAM" id="SSF57716">
    <property type="entry name" value="Glucocorticoid receptor-like (DNA-binding domain)"/>
    <property type="match status" value="1"/>
</dbReference>
<gene>
    <name evidence="2" type="primary">LOC115228823</name>
</gene>